<dbReference type="SUPFAM" id="SSF51905">
    <property type="entry name" value="FAD/NAD(P)-binding domain"/>
    <property type="match status" value="1"/>
</dbReference>
<name>A0A923S3A0_9BURK</name>
<comment type="caution">
    <text evidence="1">The sequence shown here is derived from an EMBL/GenBank/DDBJ whole genome shotgun (WGS) entry which is preliminary data.</text>
</comment>
<reference evidence="1" key="1">
    <citation type="submission" date="2020-08" db="EMBL/GenBank/DDBJ databases">
        <title>Ramlibacter sp. GTP1 16S ribosomal RNA gene genome sequencing and assembly.</title>
        <authorList>
            <person name="Kang M."/>
        </authorList>
    </citation>
    <scope>NUCLEOTIDE SEQUENCE</scope>
    <source>
        <strain evidence="1">GTP1</strain>
    </source>
</reference>
<dbReference type="AlphaFoldDB" id="A0A923S3A0"/>
<evidence type="ECO:0000313" key="2">
    <source>
        <dbReference type="Proteomes" id="UP000596827"/>
    </source>
</evidence>
<dbReference type="Proteomes" id="UP000596827">
    <property type="component" value="Unassembled WGS sequence"/>
</dbReference>
<dbReference type="InterPro" id="IPR036188">
    <property type="entry name" value="FAD/NAD-bd_sf"/>
</dbReference>
<dbReference type="Gene3D" id="3.50.50.60">
    <property type="entry name" value="FAD/NAD(P)-binding domain"/>
    <property type="match status" value="1"/>
</dbReference>
<organism evidence="1 2">
    <name type="scientific">Ramlibacter albus</name>
    <dbReference type="NCBI Taxonomy" id="2079448"/>
    <lineage>
        <taxon>Bacteria</taxon>
        <taxon>Pseudomonadati</taxon>
        <taxon>Pseudomonadota</taxon>
        <taxon>Betaproteobacteria</taxon>
        <taxon>Burkholderiales</taxon>
        <taxon>Comamonadaceae</taxon>
        <taxon>Ramlibacter</taxon>
    </lineage>
</organism>
<evidence type="ECO:0000313" key="1">
    <source>
        <dbReference type="EMBL" id="MBC5765623.1"/>
    </source>
</evidence>
<sequence length="467" mass="51136">METDYLVIGAGASGMAFADTLLDEAPDAHITLVDRHAKPGGHWNDAYSFVGLHQPSAFYGVNSMELGSLRKDEDGPNKGMYELASGPEISAYYDKVMQQRMLPSGRVKFFPMSEYAGDGRIVSLLSGAVTQVGVRRKVVDATRFSPTVPSTHKRNFQVADGVRVVPPNELPQLWHTREGETPPRAFCIVGAGKTAMDAGVWLLRHGVPPSAIHWVMPRDSWVQNRQCVQPGAEFFFHTIGGEASRMAAWAQGTSIDDVFLRMEKTGQMLRIDPSRTPTMYHYAILSTGEVELLRSITQVIRMGRVESIEPGELVMQQGRAAMAPGTLYIDCTASALQFRKAEPVFQGDRITVQLLRAPLITLSAAVTAYVEVHGADDAQKNEMCKPVPLPRNLAGYAPATLVSMSNQMRWSQDAALRTWLRNSRLDGFGKLVADVGKDDAEKQEVLARLKTSAMAAVGNMQKLMAGG</sequence>
<protein>
    <submittedName>
        <fullName evidence="1">NAD(P)/FAD-dependent oxidoreductase</fullName>
    </submittedName>
</protein>
<dbReference type="Pfam" id="PF13450">
    <property type="entry name" value="NAD_binding_8"/>
    <property type="match status" value="1"/>
</dbReference>
<dbReference type="EMBL" id="JACORU010000005">
    <property type="protein sequence ID" value="MBC5765623.1"/>
    <property type="molecule type" value="Genomic_DNA"/>
</dbReference>
<proteinExistence type="predicted"/>
<gene>
    <name evidence="1" type="ORF">H8R02_14240</name>
</gene>
<accession>A0A923S3A0</accession>
<keyword evidence="2" id="KW-1185">Reference proteome</keyword>
<dbReference type="RefSeq" id="WP_187082106.1">
    <property type="nucleotide sequence ID" value="NZ_JACORU010000005.1"/>
</dbReference>